<feature type="chain" id="PRO_5037663428" evidence="1">
    <location>
        <begin position="20"/>
        <end position="164"/>
    </location>
</feature>
<proteinExistence type="predicted"/>
<reference evidence="3" key="1">
    <citation type="submission" date="2022-11" db="UniProtKB">
        <authorList>
            <consortium name="WormBaseParasite"/>
        </authorList>
    </citation>
    <scope>IDENTIFICATION</scope>
</reference>
<accession>A0A914X6G9</accession>
<dbReference type="WBParaSite" id="PSAMB.scaffold692size43642.g7968.t1">
    <property type="protein sequence ID" value="PSAMB.scaffold692size43642.g7968.t1"/>
    <property type="gene ID" value="PSAMB.scaffold692size43642.g7968"/>
</dbReference>
<sequence>MLLHFVAVPLVMMACASEALEATFDCIVTKREIDDCLKKPEQKMSFTQIKGKMALYNMPKITTILKNLTTNGCIASEWTNVQAWISLNTPPKTFIAIYKNFTKAQKTTLWKIAVWDYSKPLRKQMITNLEAVNKVLNEKLRNLSEADKEEYDEWVQKFSEACLQ</sequence>
<name>A0A914X6G9_9BILA</name>
<protein>
    <submittedName>
        <fullName evidence="3">Uncharacterized protein</fullName>
    </submittedName>
</protein>
<keyword evidence="1" id="KW-0732">Signal</keyword>
<evidence type="ECO:0000313" key="3">
    <source>
        <dbReference type="WBParaSite" id="PSAMB.scaffold692size43642.g7968.t1"/>
    </source>
</evidence>
<evidence type="ECO:0000313" key="2">
    <source>
        <dbReference type="Proteomes" id="UP000887566"/>
    </source>
</evidence>
<feature type="signal peptide" evidence="1">
    <location>
        <begin position="1"/>
        <end position="19"/>
    </location>
</feature>
<keyword evidence="2" id="KW-1185">Reference proteome</keyword>
<evidence type="ECO:0000256" key="1">
    <source>
        <dbReference type="SAM" id="SignalP"/>
    </source>
</evidence>
<dbReference type="Proteomes" id="UP000887566">
    <property type="component" value="Unplaced"/>
</dbReference>
<organism evidence="2 3">
    <name type="scientific">Plectus sambesii</name>
    <dbReference type="NCBI Taxonomy" id="2011161"/>
    <lineage>
        <taxon>Eukaryota</taxon>
        <taxon>Metazoa</taxon>
        <taxon>Ecdysozoa</taxon>
        <taxon>Nematoda</taxon>
        <taxon>Chromadorea</taxon>
        <taxon>Plectida</taxon>
        <taxon>Plectina</taxon>
        <taxon>Plectoidea</taxon>
        <taxon>Plectidae</taxon>
        <taxon>Plectus</taxon>
    </lineage>
</organism>
<dbReference type="AlphaFoldDB" id="A0A914X6G9"/>